<proteinExistence type="predicted"/>
<reference evidence="2" key="1">
    <citation type="submission" date="2023-07" db="EMBL/GenBank/DDBJ databases">
        <title>Ancylobacter moscoviensis sp. nov., facultatively methylotrophic bacteria from activated sludge and the reclassification of Starkeya novella (Starkey 1934) Kelly et al. 2000 as Ancylobacter novellus comb. nov., Starkeya koreensis Im et al. 2006 as Ancylobacter koreensis comb.nov., Angulomicrobium tetraedrale Vasil'eva et al. 1986 as Ancylobacter tetraedralis comb. nov., Angulomicrobium amanitiforme Fritz et al. 2004 as Ancylobacter amanitiformis comb. nov. and Methylorhabdus multivorans Doronina et al. 1996 as Ancylobacter multivorans comb. nov. and emended description of the genus Ancylobacter.</title>
        <authorList>
            <person name="Doronina N."/>
            <person name="Chemodurova A."/>
            <person name="Grouzdev D."/>
            <person name="Koziaeva V."/>
            <person name="Shi W."/>
            <person name="Wu L."/>
            <person name="Kaparullina E."/>
        </authorList>
    </citation>
    <scope>NUCLEOTIDE SEQUENCE [LARGE SCALE GENOMIC DNA]</scope>
    <source>
        <strain evidence="2">Jip08</strain>
    </source>
</reference>
<protein>
    <submittedName>
        <fullName evidence="1">Uncharacterized protein</fullName>
    </submittedName>
</protein>
<organism evidence="1 2">
    <name type="scientific">Ancylobacter koreensis</name>
    <dbReference type="NCBI Taxonomy" id="266121"/>
    <lineage>
        <taxon>Bacteria</taxon>
        <taxon>Pseudomonadati</taxon>
        <taxon>Pseudomonadota</taxon>
        <taxon>Alphaproteobacteria</taxon>
        <taxon>Hyphomicrobiales</taxon>
        <taxon>Xanthobacteraceae</taxon>
        <taxon>Ancylobacter</taxon>
    </lineage>
</organism>
<name>A0ABT0DIS3_9HYPH</name>
<keyword evidence="2" id="KW-1185">Reference proteome</keyword>
<accession>A0ABT0DIS3</accession>
<gene>
    <name evidence="1" type="ORF">MWN33_03900</name>
</gene>
<dbReference type="EMBL" id="JALKCG010000001">
    <property type="protein sequence ID" value="MCK0207172.1"/>
    <property type="molecule type" value="Genomic_DNA"/>
</dbReference>
<evidence type="ECO:0000313" key="1">
    <source>
        <dbReference type="EMBL" id="MCK0207172.1"/>
    </source>
</evidence>
<comment type="caution">
    <text evidence="1">The sequence shown here is derived from an EMBL/GenBank/DDBJ whole genome shotgun (WGS) entry which is preliminary data.</text>
</comment>
<sequence length="80" mass="8710">MAENTGHALGGDGLDRLMDACRTRQGATAAPPEEKGPFGLNSLEITEESHRRQCHMSGGIGRLHEVIRHLLRFRSISATS</sequence>
<evidence type="ECO:0000313" key="2">
    <source>
        <dbReference type="Proteomes" id="UP001202867"/>
    </source>
</evidence>
<dbReference type="RefSeq" id="WP_247198937.1">
    <property type="nucleotide sequence ID" value="NZ_JALKCG010000001.1"/>
</dbReference>
<dbReference type="Proteomes" id="UP001202867">
    <property type="component" value="Unassembled WGS sequence"/>
</dbReference>